<comment type="caution">
    <text evidence="6">The sequence shown here is derived from an EMBL/GenBank/DDBJ whole genome shotgun (WGS) entry which is preliminary data.</text>
</comment>
<keyword evidence="2 5" id="KW-0812">Transmembrane</keyword>
<evidence type="ECO:0000256" key="4">
    <source>
        <dbReference type="ARBA" id="ARBA00023136"/>
    </source>
</evidence>
<comment type="subcellular location">
    <subcellularLocation>
        <location evidence="1">Membrane</location>
        <topology evidence="1">Multi-pass membrane protein</topology>
    </subcellularLocation>
</comment>
<dbReference type="RefSeq" id="WP_027671022.1">
    <property type="nucleotide sequence ID" value="NZ_JAPJDZ010000008.1"/>
</dbReference>
<evidence type="ECO:0000313" key="6">
    <source>
        <dbReference type="EMBL" id="MDP5135354.1"/>
    </source>
</evidence>
<dbReference type="Proteomes" id="UP001231109">
    <property type="component" value="Unassembled WGS sequence"/>
</dbReference>
<reference evidence="6 7" key="1">
    <citation type="submission" date="2022-11" db="EMBL/GenBank/DDBJ databases">
        <title>Viruses from the air-sea interface of a natural surface slick.</title>
        <authorList>
            <person name="Rahlff J."/>
            <person name="Holmfeldt K."/>
        </authorList>
    </citation>
    <scope>NUCLEOTIDE SEQUENCE [LARGE SCALE GENOMIC DNA]</scope>
    <source>
        <strain evidence="6 7">SMS4</strain>
    </source>
</reference>
<name>A0ABT9HW51_9GAMM</name>
<accession>A0ABT9HW51</accession>
<gene>
    <name evidence="6" type="ORF">ORJ04_05245</name>
</gene>
<organism evidence="6 7">
    <name type="scientific">Rheinheimera baltica</name>
    <dbReference type="NCBI Taxonomy" id="67576"/>
    <lineage>
        <taxon>Bacteria</taxon>
        <taxon>Pseudomonadati</taxon>
        <taxon>Pseudomonadota</taxon>
        <taxon>Gammaproteobacteria</taxon>
        <taxon>Chromatiales</taxon>
        <taxon>Chromatiaceae</taxon>
        <taxon>Rheinheimera</taxon>
    </lineage>
</organism>
<evidence type="ECO:0000313" key="7">
    <source>
        <dbReference type="Proteomes" id="UP001231109"/>
    </source>
</evidence>
<keyword evidence="4 5" id="KW-0472">Membrane</keyword>
<evidence type="ECO:0000256" key="5">
    <source>
        <dbReference type="SAM" id="Phobius"/>
    </source>
</evidence>
<evidence type="ECO:0000256" key="3">
    <source>
        <dbReference type="ARBA" id="ARBA00022989"/>
    </source>
</evidence>
<proteinExistence type="predicted"/>
<keyword evidence="3 5" id="KW-1133">Transmembrane helix</keyword>
<feature type="transmembrane region" description="Helical" evidence="5">
    <location>
        <begin position="38"/>
        <end position="56"/>
    </location>
</feature>
<dbReference type="EMBL" id="JAPJDZ010000008">
    <property type="protein sequence ID" value="MDP5135354.1"/>
    <property type="molecule type" value="Genomic_DNA"/>
</dbReference>
<dbReference type="InterPro" id="IPR032808">
    <property type="entry name" value="DoxX"/>
</dbReference>
<dbReference type="Pfam" id="PF13564">
    <property type="entry name" value="DoxX_2"/>
    <property type="match status" value="1"/>
</dbReference>
<evidence type="ECO:0000256" key="2">
    <source>
        <dbReference type="ARBA" id="ARBA00022692"/>
    </source>
</evidence>
<evidence type="ECO:0000256" key="1">
    <source>
        <dbReference type="ARBA" id="ARBA00004141"/>
    </source>
</evidence>
<feature type="transmembrane region" description="Helical" evidence="5">
    <location>
        <begin position="84"/>
        <end position="102"/>
    </location>
</feature>
<sequence>MKWLTYLLGVIFAASGVAKLAALPFEVEAFSRWGYSPEFMYFTGVLEVLGAIAVVIPRLSMLAASGLAVLMLGAMATHATHAEWPMLILATGIFALCAWRGWQGRAAQV</sequence>
<keyword evidence="7" id="KW-1185">Reference proteome</keyword>
<protein>
    <submittedName>
        <fullName evidence="6">DoxX family protein</fullName>
    </submittedName>
</protein>